<dbReference type="PROSITE" id="PS51737">
    <property type="entry name" value="RECOMBINASE_DNA_BIND"/>
    <property type="match status" value="1"/>
</dbReference>
<dbReference type="Pfam" id="PF07508">
    <property type="entry name" value="Recombinase"/>
    <property type="match status" value="1"/>
</dbReference>
<dbReference type="InterPro" id="IPR011109">
    <property type="entry name" value="DNA_bind_recombinase_dom"/>
</dbReference>
<dbReference type="InterPro" id="IPR025827">
    <property type="entry name" value="Zn_ribbon_recom_dom"/>
</dbReference>
<gene>
    <name evidence="3" type="ORF">A3B45_05520</name>
</gene>
<feature type="domain" description="Resolvase/invertase-type recombinase catalytic" evidence="1">
    <location>
        <begin position="2"/>
        <end position="148"/>
    </location>
</feature>
<dbReference type="PANTHER" id="PTHR30461:SF23">
    <property type="entry name" value="DNA RECOMBINASE-RELATED"/>
    <property type="match status" value="1"/>
</dbReference>
<dbReference type="InterPro" id="IPR038109">
    <property type="entry name" value="DNA_bind_recomb_sf"/>
</dbReference>
<dbReference type="InterPro" id="IPR050639">
    <property type="entry name" value="SSR_resolvase"/>
</dbReference>
<dbReference type="AlphaFoldDB" id="A0A1F5KQB4"/>
<dbReference type="Gene3D" id="3.90.1750.20">
    <property type="entry name" value="Putative Large Serine Recombinase, Chain B, Domain 2"/>
    <property type="match status" value="1"/>
</dbReference>
<sequence length="369" mass="43206">MKYIVYCRKSQEDKDRQILSIPAQIAELKEFAKRENLEIVEIIEEEKTAKVPGREKFNEMVRMIEKGAAQGIIAWHPDRLARNTIDGGKIIYLIDDKKLLDLKFPQFWFEATPQGKFMLGMAFNESKYYVDNLSENVKRGIRQKLRQGIWPKSPPIGYINNPKTKGIDIDSVKAKTLKKAFELFASERKSFTQIADFLYKNGIRTKVDKPLKVDQLKAMLSNSFYIGPFRYSGEVYQGSQKLFISKELFKRVQEKVHKIERPRLKGHNFAFGGLMRCGECGAAITAEEKGKYFKRTDRKVHYIYYRCTKKITPCTQRYIEQNELEKQFRQAFDDVALPQSWADNWYKWIEEDEILEKQSAENNIGSRQD</sequence>
<organism evidence="3 4">
    <name type="scientific">Candidatus Daviesbacteria bacterium RIFCSPLOWO2_01_FULL_39_12</name>
    <dbReference type="NCBI Taxonomy" id="1797785"/>
    <lineage>
        <taxon>Bacteria</taxon>
        <taxon>Candidatus Daviesiibacteriota</taxon>
    </lineage>
</organism>
<dbReference type="PANTHER" id="PTHR30461">
    <property type="entry name" value="DNA-INVERTASE FROM LAMBDOID PROPHAGE"/>
    <property type="match status" value="1"/>
</dbReference>
<dbReference type="SMART" id="SM00857">
    <property type="entry name" value="Resolvase"/>
    <property type="match status" value="1"/>
</dbReference>
<dbReference type="GO" id="GO:0003677">
    <property type="term" value="F:DNA binding"/>
    <property type="evidence" value="ECO:0007669"/>
    <property type="project" value="InterPro"/>
</dbReference>
<evidence type="ECO:0000259" key="1">
    <source>
        <dbReference type="PROSITE" id="PS51736"/>
    </source>
</evidence>
<dbReference type="PROSITE" id="PS51736">
    <property type="entry name" value="RECOMBINASES_3"/>
    <property type="match status" value="1"/>
</dbReference>
<dbReference type="Gene3D" id="3.40.50.1390">
    <property type="entry name" value="Resolvase, N-terminal catalytic domain"/>
    <property type="match status" value="1"/>
</dbReference>
<reference evidence="3 4" key="1">
    <citation type="journal article" date="2016" name="Nat. Commun.">
        <title>Thousands of microbial genomes shed light on interconnected biogeochemical processes in an aquifer system.</title>
        <authorList>
            <person name="Anantharaman K."/>
            <person name="Brown C.T."/>
            <person name="Hug L.A."/>
            <person name="Sharon I."/>
            <person name="Castelle C.J."/>
            <person name="Probst A.J."/>
            <person name="Thomas B.C."/>
            <person name="Singh A."/>
            <person name="Wilkins M.J."/>
            <person name="Karaoz U."/>
            <person name="Brodie E.L."/>
            <person name="Williams K.H."/>
            <person name="Hubbard S.S."/>
            <person name="Banfield J.F."/>
        </authorList>
    </citation>
    <scope>NUCLEOTIDE SEQUENCE [LARGE SCALE GENOMIC DNA]</scope>
</reference>
<dbReference type="EMBL" id="MFDM01000021">
    <property type="protein sequence ID" value="OGE42801.1"/>
    <property type="molecule type" value="Genomic_DNA"/>
</dbReference>
<evidence type="ECO:0000259" key="2">
    <source>
        <dbReference type="PROSITE" id="PS51737"/>
    </source>
</evidence>
<dbReference type="Pfam" id="PF00239">
    <property type="entry name" value="Resolvase"/>
    <property type="match status" value="1"/>
</dbReference>
<proteinExistence type="predicted"/>
<name>A0A1F5KQB4_9BACT</name>
<feature type="domain" description="Recombinase" evidence="2">
    <location>
        <begin position="155"/>
        <end position="262"/>
    </location>
</feature>
<dbReference type="InterPro" id="IPR036162">
    <property type="entry name" value="Resolvase-like_N_sf"/>
</dbReference>
<evidence type="ECO:0000313" key="4">
    <source>
        <dbReference type="Proteomes" id="UP000178565"/>
    </source>
</evidence>
<protein>
    <recommendedName>
        <fullName evidence="5">Recombinase domain-containing protein</fullName>
    </recommendedName>
</protein>
<evidence type="ECO:0000313" key="3">
    <source>
        <dbReference type="EMBL" id="OGE42801.1"/>
    </source>
</evidence>
<accession>A0A1F5KQB4</accession>
<dbReference type="GO" id="GO:0000150">
    <property type="term" value="F:DNA strand exchange activity"/>
    <property type="evidence" value="ECO:0007669"/>
    <property type="project" value="InterPro"/>
</dbReference>
<dbReference type="InterPro" id="IPR006119">
    <property type="entry name" value="Resolv_N"/>
</dbReference>
<dbReference type="Pfam" id="PF13408">
    <property type="entry name" value="Zn_ribbon_recom"/>
    <property type="match status" value="1"/>
</dbReference>
<dbReference type="CDD" id="cd00338">
    <property type="entry name" value="Ser_Recombinase"/>
    <property type="match status" value="1"/>
</dbReference>
<evidence type="ECO:0008006" key="5">
    <source>
        <dbReference type="Google" id="ProtNLM"/>
    </source>
</evidence>
<comment type="caution">
    <text evidence="3">The sequence shown here is derived from an EMBL/GenBank/DDBJ whole genome shotgun (WGS) entry which is preliminary data.</text>
</comment>
<dbReference type="Proteomes" id="UP000178565">
    <property type="component" value="Unassembled WGS sequence"/>
</dbReference>
<dbReference type="SUPFAM" id="SSF53041">
    <property type="entry name" value="Resolvase-like"/>
    <property type="match status" value="1"/>
</dbReference>